<dbReference type="KEGG" id="lmat:92517284"/>
<accession>A0A836KVN6</accession>
<dbReference type="GeneID" id="92517284"/>
<dbReference type="EMBL" id="JAFEUZ010000004">
    <property type="protein sequence ID" value="KAG5487447.1"/>
    <property type="molecule type" value="Genomic_DNA"/>
</dbReference>
<dbReference type="Proteomes" id="UP000673552">
    <property type="component" value="Unassembled WGS sequence"/>
</dbReference>
<proteinExistence type="predicted"/>
<feature type="region of interest" description="Disordered" evidence="1">
    <location>
        <begin position="1863"/>
        <end position="1883"/>
    </location>
</feature>
<name>A0A836KVN6_9TRYP</name>
<organism evidence="2 3">
    <name type="scientific">Leishmania martiniquensis</name>
    <dbReference type="NCBI Taxonomy" id="1580590"/>
    <lineage>
        <taxon>Eukaryota</taxon>
        <taxon>Discoba</taxon>
        <taxon>Euglenozoa</taxon>
        <taxon>Kinetoplastea</taxon>
        <taxon>Metakinetoplastina</taxon>
        <taxon>Trypanosomatida</taxon>
        <taxon>Trypanosomatidae</taxon>
        <taxon>Leishmaniinae</taxon>
        <taxon>Leishmania</taxon>
    </lineage>
</organism>
<evidence type="ECO:0000313" key="3">
    <source>
        <dbReference type="Proteomes" id="UP000673552"/>
    </source>
</evidence>
<comment type="caution">
    <text evidence="2">The sequence shown here is derived from an EMBL/GenBank/DDBJ whole genome shotgun (WGS) entry which is preliminary data.</text>
</comment>
<dbReference type="RefSeq" id="XP_067181379.1">
    <property type="nucleotide sequence ID" value="XM_067324772.1"/>
</dbReference>
<evidence type="ECO:0000256" key="1">
    <source>
        <dbReference type="SAM" id="MobiDB-lite"/>
    </source>
</evidence>
<keyword evidence="3" id="KW-1185">Reference proteome</keyword>
<protein>
    <submittedName>
        <fullName evidence="2">Uncharacterized protein</fullName>
    </submittedName>
</protein>
<reference evidence="3" key="1">
    <citation type="journal article" date="2021" name="Microbiol. Resour. Announc.">
        <title>LGAAP: Leishmaniinae Genome Assembly and Annotation Pipeline.</title>
        <authorList>
            <person name="Almutairi H."/>
            <person name="Urbaniak M.D."/>
            <person name="Bates M.D."/>
            <person name="Jariyapan N."/>
            <person name="Kwakye-Nuako G."/>
            <person name="Thomaz-Soccol V."/>
            <person name="Al-Salem W.S."/>
            <person name="Dillon R.J."/>
            <person name="Bates P.A."/>
            <person name="Gatherer D."/>
        </authorList>
    </citation>
    <scope>NUCLEOTIDE SEQUENCE [LARGE SCALE GENOMIC DNA]</scope>
</reference>
<dbReference type="OrthoDB" id="273216at2759"/>
<reference evidence="3" key="2">
    <citation type="journal article" date="2021" name="Sci. Data">
        <title>Chromosome-scale genome sequencing, assembly and annotation of six genomes from subfamily Leishmaniinae.</title>
        <authorList>
            <person name="Almutairi H."/>
            <person name="Urbaniak M.D."/>
            <person name="Bates M.D."/>
            <person name="Jariyapan N."/>
            <person name="Kwakye-Nuako G."/>
            <person name="Thomaz Soccol V."/>
            <person name="Al-Salem W.S."/>
            <person name="Dillon R.J."/>
            <person name="Bates P.A."/>
            <person name="Gatherer D."/>
        </authorList>
    </citation>
    <scope>NUCLEOTIDE SEQUENCE [LARGE SCALE GENOMIC DNA]</scope>
</reference>
<evidence type="ECO:0000313" key="2">
    <source>
        <dbReference type="EMBL" id="KAG5487447.1"/>
    </source>
</evidence>
<gene>
    <name evidence="2" type="ORF">LSCM1_07400</name>
</gene>
<sequence>MAPTVQMTSPKHAITCSIKRRVAPLYCFRRAGPIGATVLSDFPLQIHRYATSSPLAASAGGASLHFSSARIFTGAAASTSSPVFGASPAAPSPAEVHQVISRAAQRGQWEHAVRLLHGALHCNCVPLAQTYQLVLLAALRSGGWEASVQLTKQVATSTLSATALYHTAADLLLAKSEFDAKRSSESLNRLVLEELVPLMLADATQHVVWHPRHREAALQALERAEEPKIMSALFHRWAASTALCGGLARLRCSEREATLLMAAFGVTGDWHSAERLRTSLSHVSAPLLVSYVHVFTMAIQHAGTPSLAEPQQLIPWEMALDAAAAGKQDAPLSAAVADLLRIARQAAAPTDAVRWWWAANTSMHAKLTELRRRVATSAREAVQFLAECHVTSAEAKNLLDAVRVSGVLSSEAAEASPSYVGWVNVVLVLCRYCPHALVSAGGCADGLGQLLPHPHLKARQEWDSGAPHSLALWQHVTQSVTGGDVVDSTSVARHVVYTSLVLHYVRHAALQPAQLSRAESSLCSTLARQLYESGCHLVRGALLTSSVDTPSALSILLRTVSAHINVPAAEQCIRLMLRDETTSLGELVDLLLLSFLEPLSTMGTQEDVFEAVCAAGEAALLRFPLSYSSAQLVCLIVWYTCHQLQRGVPLAELRPALHRMASLIQRLPRYADALTLLSAQLQWCWGASVEALRAQVVPILLRREEWNALARVLGRCPLPLSTQEQHILARSKSGAKVTSLQNLVTAQRTEAAWVYWRDELCGVIQEWPLPTSLHDSLVSLLLAQGLVKEAHAVLAGSGVSKVCLARTWPHIGLRVYDYARRWQRHEQGIQLAELWGVAALEEGEAGCDGIELRRREATVALALYAGLALMHTQRAPDAAQVVLAAVDCVLRYDKAHHHCTTPLPLDSATLQRTDAQLAACLPDYVQCAAPRLICAALDCGSESSRLPATGTSHSGVGNNAASELLRAVGYLLPLTSNSEAAVMAWSEVLSQLHTAAAAAACAADVMPAVAALGQRLLCKAAEECVAVAPPFLRLMLAAGPLSATLLAAVRQCLLLRRSKSLTGPPSADVAATAVHVALSLADSGNHSEALEWVEEFDLWPRGETVWKESTAPGLQTMVDWATQLAWLQAAHGAAQRLADQRAALCQHRREAQAVAGRGSVTLQLYSRAALDRLIDCEAWEEALDSFLHVVVPRSDLERPFSEQSMELMELRDTYLSADVLNSIMLCVARCAPWRTTVQAWMLLVSQVPLFPWRACSATMAPSICGLLRAMRLQGALPHEVGTVAVWMVAQLDLPTSAASPLCSLFADCIGSSSSTGVEGAWTAAEAQLCAEIVAQLQRLCGEQRVQEAEYAIAEAQAAFFPSYCRTLAPRSEGGMALSANPLPGSWLPPGRPLLSAEELDTLAVVAPLLLLASAPQLESLARRHLGGRFEAYELKALLHLYREELHERIAAAREPDGSLVQYLAQNEALRVLLSPRAEVRQAQNPELRNRDRAAAEWMVQQVFDGFLPLSTAEELWRACEEPAAKLAESRWSAVAEAELCEELLRRHGKPPAKLSTAPHLTRQVIAHYWSCFHRILMPEMHFAPLELCCLAAYTPALVSARAMCPDTTKSDYTDAVSALASHAYVSHFCPSRVPVEDTLSYVRRPHCAAAIAAVMTRAFKKLKMLHTQLSDVGSAAPPHFRLPFQWEGVCTAAVQPSRVLDRQHLAATARRIARDAAPVAEAASTSASHASITSPLLRRWAQWVTRFACASPSKSLPQAASLLFVEWTKEALQSDYDLPHVDPLRSAACTAVGSGSGDARALWREVARAGKCELQQRRCRDVSVMWRLLSTAKVWRIMGSGHVAVLRNLVSFCNVKGAALPPKREAARHRHKTSRQTDEKGSA</sequence>